<name>D8U8N5_VOLCA</name>
<evidence type="ECO:0000256" key="1">
    <source>
        <dbReference type="SAM" id="MobiDB-lite"/>
    </source>
</evidence>
<feature type="compositionally biased region" description="Pro residues" evidence="1">
    <location>
        <begin position="160"/>
        <end position="208"/>
    </location>
</feature>
<dbReference type="EMBL" id="GL378368">
    <property type="protein sequence ID" value="EFJ44013.1"/>
    <property type="molecule type" value="Genomic_DNA"/>
</dbReference>
<dbReference type="GeneID" id="9621903"/>
<evidence type="ECO:0000313" key="3">
    <source>
        <dbReference type="Proteomes" id="UP000001058"/>
    </source>
</evidence>
<feature type="region of interest" description="Disordered" evidence="1">
    <location>
        <begin position="149"/>
        <end position="209"/>
    </location>
</feature>
<dbReference type="KEGG" id="vcn:VOLCADRAFT_95898"/>
<dbReference type="Proteomes" id="UP000001058">
    <property type="component" value="Unassembled WGS sequence"/>
</dbReference>
<sequence>MLLYQLLVKYLLRPVSPRMASSNMTGQPNFCKDWHRIVSYQIQSFVLQTPYGAVWGLRRRYYGSIDKNNKALVKNITIFDMDGIGWQWFDKSTGEAGYTTVIAPDSKCCWDTFSDQFAARNYTITGPSGTTGPWDYYGLRYERDELCEKSPPYMPRATGPRPPMPPAAPKPPDAPNAPPTTSAPPSPRPPSPPPPSPPPTPPSPPPPAIVCSLEASQVSFAVSTISRGPFYIAISVLGQPSKLYCKACGCGIMYNVLAHGTSLLYTSTSSGPETQGSYGVTGGNYDVYAGLAKGSPTTTSGSSSETITTGSRMLGIGDRISGDEPNNLARSFSALVSPWRHQQQESSPGS</sequence>
<organism evidence="3">
    <name type="scientific">Volvox carteri f. nagariensis</name>
    <dbReference type="NCBI Taxonomy" id="3068"/>
    <lineage>
        <taxon>Eukaryota</taxon>
        <taxon>Viridiplantae</taxon>
        <taxon>Chlorophyta</taxon>
        <taxon>core chlorophytes</taxon>
        <taxon>Chlorophyceae</taxon>
        <taxon>CS clade</taxon>
        <taxon>Chlamydomonadales</taxon>
        <taxon>Volvocaceae</taxon>
        <taxon>Volvox</taxon>
    </lineage>
</organism>
<evidence type="ECO:0000313" key="2">
    <source>
        <dbReference type="EMBL" id="EFJ44013.1"/>
    </source>
</evidence>
<dbReference type="PRINTS" id="PR01217">
    <property type="entry name" value="PRICHEXTENSN"/>
</dbReference>
<proteinExistence type="predicted"/>
<protein>
    <submittedName>
        <fullName evidence="2">Uncharacterized protein</fullName>
    </submittedName>
</protein>
<dbReference type="AlphaFoldDB" id="D8U8N5"/>
<dbReference type="InParanoid" id="D8U8N5"/>
<reference evidence="2 3" key="1">
    <citation type="journal article" date="2010" name="Science">
        <title>Genomic analysis of organismal complexity in the multicellular green alga Volvox carteri.</title>
        <authorList>
            <person name="Prochnik S.E."/>
            <person name="Umen J."/>
            <person name="Nedelcu A.M."/>
            <person name="Hallmann A."/>
            <person name="Miller S.M."/>
            <person name="Nishii I."/>
            <person name="Ferris P."/>
            <person name="Kuo A."/>
            <person name="Mitros T."/>
            <person name="Fritz-Laylin L.K."/>
            <person name="Hellsten U."/>
            <person name="Chapman J."/>
            <person name="Simakov O."/>
            <person name="Rensing S.A."/>
            <person name="Terry A."/>
            <person name="Pangilinan J."/>
            <person name="Kapitonov V."/>
            <person name="Jurka J."/>
            <person name="Salamov A."/>
            <person name="Shapiro H."/>
            <person name="Schmutz J."/>
            <person name="Grimwood J."/>
            <person name="Lindquist E."/>
            <person name="Lucas S."/>
            <person name="Grigoriev I.V."/>
            <person name="Schmitt R."/>
            <person name="Kirk D."/>
            <person name="Rokhsar D.S."/>
        </authorList>
    </citation>
    <scope>NUCLEOTIDE SEQUENCE [LARGE SCALE GENOMIC DNA]</scope>
    <source>
        <strain evidence="3">f. Nagariensis / Eve</strain>
    </source>
</reference>
<accession>D8U8N5</accession>
<keyword evidence="3" id="KW-1185">Reference proteome</keyword>
<dbReference type="RefSeq" id="XP_002955025.1">
    <property type="nucleotide sequence ID" value="XM_002954979.1"/>
</dbReference>
<gene>
    <name evidence="2" type="ORF">VOLCADRAFT_95898</name>
</gene>